<dbReference type="GO" id="GO:0006814">
    <property type="term" value="P:sodium ion transport"/>
    <property type="evidence" value="ECO:0007669"/>
    <property type="project" value="UniProtKB-KW"/>
</dbReference>
<feature type="transmembrane region" description="Helical" evidence="14">
    <location>
        <begin position="400"/>
        <end position="421"/>
    </location>
</feature>
<dbReference type="Proteomes" id="UP000207598">
    <property type="component" value="Unassembled WGS sequence"/>
</dbReference>
<evidence type="ECO:0000256" key="11">
    <source>
        <dbReference type="ARBA" id="ARBA00023201"/>
    </source>
</evidence>
<evidence type="ECO:0000256" key="7">
    <source>
        <dbReference type="ARBA" id="ARBA00022989"/>
    </source>
</evidence>
<feature type="transmembrane region" description="Helical" evidence="14">
    <location>
        <begin position="6"/>
        <end position="24"/>
    </location>
</feature>
<feature type="transmembrane region" description="Helical" evidence="14">
    <location>
        <begin position="375"/>
        <end position="394"/>
    </location>
</feature>
<feature type="transmembrane region" description="Helical" evidence="14">
    <location>
        <begin position="428"/>
        <end position="449"/>
    </location>
</feature>
<protein>
    <submittedName>
        <fullName evidence="15">Sodium/pantothenate symporter</fullName>
    </submittedName>
</protein>
<dbReference type="AlphaFoldDB" id="A0A238L1R0"/>
<dbReference type="PANTHER" id="PTHR48086">
    <property type="entry name" value="SODIUM/PROLINE SYMPORTER-RELATED"/>
    <property type="match status" value="1"/>
</dbReference>
<dbReference type="EMBL" id="FXYF01000014">
    <property type="protein sequence ID" value="SMX48751.1"/>
    <property type="molecule type" value="Genomic_DNA"/>
</dbReference>
<keyword evidence="6" id="KW-0769">Symport</keyword>
<keyword evidence="11" id="KW-0739">Sodium transport</keyword>
<comment type="catalytic activity">
    <reaction evidence="12">
        <text>L-proline(in) + Na(+)(in) = L-proline(out) + Na(+)(out)</text>
        <dbReference type="Rhea" id="RHEA:28967"/>
        <dbReference type="ChEBI" id="CHEBI:29101"/>
        <dbReference type="ChEBI" id="CHEBI:60039"/>
    </reaction>
</comment>
<keyword evidence="5 14" id="KW-0812">Transmembrane</keyword>
<keyword evidence="3" id="KW-0813">Transport</keyword>
<keyword evidence="10 14" id="KW-0472">Membrane</keyword>
<evidence type="ECO:0000256" key="1">
    <source>
        <dbReference type="ARBA" id="ARBA00004651"/>
    </source>
</evidence>
<feature type="transmembrane region" description="Helical" evidence="14">
    <location>
        <begin position="248"/>
        <end position="269"/>
    </location>
</feature>
<feature type="transmembrane region" description="Helical" evidence="14">
    <location>
        <begin position="322"/>
        <end position="340"/>
    </location>
</feature>
<evidence type="ECO:0000256" key="10">
    <source>
        <dbReference type="ARBA" id="ARBA00023136"/>
    </source>
</evidence>
<gene>
    <name evidence="15" type="primary">panF</name>
    <name evidence="15" type="ORF">MAA8898_04074</name>
</gene>
<dbReference type="InterPro" id="IPR001734">
    <property type="entry name" value="Na/solute_symporter"/>
</dbReference>
<dbReference type="Gene3D" id="1.20.1730.10">
    <property type="entry name" value="Sodium/glucose cotransporter"/>
    <property type="match status" value="1"/>
</dbReference>
<comment type="subcellular location">
    <subcellularLocation>
        <location evidence="1">Cell membrane</location>
        <topology evidence="1">Multi-pass membrane protein</topology>
    </subcellularLocation>
</comment>
<evidence type="ECO:0000313" key="16">
    <source>
        <dbReference type="Proteomes" id="UP000207598"/>
    </source>
</evidence>
<sequence length="486" mass="51500">MENSLILNWMIMLASFGVLIWLGWKSSKVVVEDEQGDEAGFLLAGRSLGPFVGASTIVATGFSGWGFMGSPGVAYQYGAIELLGNFMFAPAMVIAVLFFANYLSKRAEVLGSCTIPEYAARLHGEGGLGRLVQGVAAIITIVLLLVFLTSQIKAVGLLAAGWLDLPAGYAATLMVAVIIIYTVLGGLTAVAWTDTLMLMGMLIAAVIICGQIFADMSPAHLIESLRAIDPTLVNPQTSDPYGAGKGSVFLILPYAFMFSAVLPYMAVRFLAFRPDVKFHRVAMYVAPFGCILSLIPIVGLYMRVKMPELAQADQAMPTYLNTFLHPALGGFITLCILFAMKSTANSLLHTVASAASHDLRVAVNPMHSNPKTTLLINRGAIVLFGFVGLLMVFFAPPTLLSFLGILGTGTLLATLVGPIFVSAIWRGNAYGALAAMVGGFVTSGGLLLFTDAGWVVGPLTGCVVSSGLYVLVSLMTMGIQQRVEMA</sequence>
<feature type="transmembrane region" description="Helical" evidence="14">
    <location>
        <begin position="131"/>
        <end position="149"/>
    </location>
</feature>
<dbReference type="GO" id="GO:0005886">
    <property type="term" value="C:plasma membrane"/>
    <property type="evidence" value="ECO:0007669"/>
    <property type="project" value="UniProtKB-SubCell"/>
</dbReference>
<evidence type="ECO:0000256" key="9">
    <source>
        <dbReference type="ARBA" id="ARBA00023065"/>
    </source>
</evidence>
<feature type="transmembrane region" description="Helical" evidence="14">
    <location>
        <begin position="281"/>
        <end position="302"/>
    </location>
</feature>
<evidence type="ECO:0000256" key="6">
    <source>
        <dbReference type="ARBA" id="ARBA00022847"/>
    </source>
</evidence>
<keyword evidence="9" id="KW-0406">Ion transport</keyword>
<evidence type="ECO:0000256" key="8">
    <source>
        <dbReference type="ARBA" id="ARBA00023053"/>
    </source>
</evidence>
<keyword evidence="8" id="KW-0915">Sodium</keyword>
<feature type="transmembrane region" description="Helical" evidence="14">
    <location>
        <begin position="74"/>
        <end position="100"/>
    </location>
</feature>
<evidence type="ECO:0000256" key="13">
    <source>
        <dbReference type="RuleBase" id="RU362091"/>
    </source>
</evidence>
<comment type="similarity">
    <text evidence="2 13">Belongs to the sodium:solute symporter (SSF) (TC 2.A.21) family.</text>
</comment>
<organism evidence="15 16">
    <name type="scientific">Maliponia aquimaris</name>
    <dbReference type="NCBI Taxonomy" id="1673631"/>
    <lineage>
        <taxon>Bacteria</taxon>
        <taxon>Pseudomonadati</taxon>
        <taxon>Pseudomonadota</taxon>
        <taxon>Alphaproteobacteria</taxon>
        <taxon>Rhodobacterales</taxon>
        <taxon>Paracoccaceae</taxon>
        <taxon>Maliponia</taxon>
    </lineage>
</organism>
<evidence type="ECO:0000256" key="2">
    <source>
        <dbReference type="ARBA" id="ARBA00006434"/>
    </source>
</evidence>
<evidence type="ECO:0000256" key="3">
    <source>
        <dbReference type="ARBA" id="ARBA00022448"/>
    </source>
</evidence>
<evidence type="ECO:0000256" key="14">
    <source>
        <dbReference type="SAM" id="Phobius"/>
    </source>
</evidence>
<dbReference type="InterPro" id="IPR050277">
    <property type="entry name" value="Sodium:Solute_Symporter"/>
</dbReference>
<keyword evidence="4" id="KW-1003">Cell membrane</keyword>
<dbReference type="PANTHER" id="PTHR48086:SF3">
    <property type="entry name" value="SODIUM_PROLINE SYMPORTER"/>
    <property type="match status" value="1"/>
</dbReference>
<proteinExistence type="inferred from homology"/>
<accession>A0A238L1R0</accession>
<dbReference type="InterPro" id="IPR038377">
    <property type="entry name" value="Na/Glc_symporter_sf"/>
</dbReference>
<evidence type="ECO:0000256" key="5">
    <source>
        <dbReference type="ARBA" id="ARBA00022692"/>
    </source>
</evidence>
<evidence type="ECO:0000313" key="15">
    <source>
        <dbReference type="EMBL" id="SMX48751.1"/>
    </source>
</evidence>
<feature type="transmembrane region" description="Helical" evidence="14">
    <location>
        <begin position="455"/>
        <end position="479"/>
    </location>
</feature>
<reference evidence="15 16" key="1">
    <citation type="submission" date="2017-05" db="EMBL/GenBank/DDBJ databases">
        <authorList>
            <person name="Song R."/>
            <person name="Chenine A.L."/>
            <person name="Ruprecht R.M."/>
        </authorList>
    </citation>
    <scope>NUCLEOTIDE SEQUENCE [LARGE SCALE GENOMIC DNA]</scope>
    <source>
        <strain evidence="15 16">CECT 8898</strain>
    </source>
</reference>
<dbReference type="RefSeq" id="WP_094022832.1">
    <property type="nucleotide sequence ID" value="NZ_FXYF01000014.1"/>
</dbReference>
<feature type="transmembrane region" description="Helical" evidence="14">
    <location>
        <begin position="196"/>
        <end position="214"/>
    </location>
</feature>
<dbReference type="OrthoDB" id="9814523at2"/>
<keyword evidence="7 14" id="KW-1133">Transmembrane helix</keyword>
<dbReference type="GO" id="GO:0015293">
    <property type="term" value="F:symporter activity"/>
    <property type="evidence" value="ECO:0007669"/>
    <property type="project" value="UniProtKB-KW"/>
</dbReference>
<keyword evidence="16" id="KW-1185">Reference proteome</keyword>
<evidence type="ECO:0000256" key="4">
    <source>
        <dbReference type="ARBA" id="ARBA00022475"/>
    </source>
</evidence>
<dbReference type="Pfam" id="PF00474">
    <property type="entry name" value="SSF"/>
    <property type="match status" value="1"/>
</dbReference>
<feature type="transmembrane region" description="Helical" evidence="14">
    <location>
        <begin position="169"/>
        <end position="189"/>
    </location>
</feature>
<feature type="transmembrane region" description="Helical" evidence="14">
    <location>
        <begin position="48"/>
        <end position="68"/>
    </location>
</feature>
<name>A0A238L1R0_9RHOB</name>
<evidence type="ECO:0000256" key="12">
    <source>
        <dbReference type="ARBA" id="ARBA00033708"/>
    </source>
</evidence>
<dbReference type="PROSITE" id="PS50283">
    <property type="entry name" value="NA_SOLUT_SYMP_3"/>
    <property type="match status" value="1"/>
</dbReference>